<proteinExistence type="predicted"/>
<feature type="compositionally biased region" description="Polar residues" evidence="1">
    <location>
        <begin position="83"/>
        <end position="95"/>
    </location>
</feature>
<accession>A0AAD6UG20</accession>
<dbReference type="Proteomes" id="UP001222325">
    <property type="component" value="Unassembled WGS sequence"/>
</dbReference>
<feature type="region of interest" description="Disordered" evidence="1">
    <location>
        <begin position="1"/>
        <end position="102"/>
    </location>
</feature>
<evidence type="ECO:0000256" key="1">
    <source>
        <dbReference type="SAM" id="MobiDB-lite"/>
    </source>
</evidence>
<reference evidence="2" key="1">
    <citation type="submission" date="2023-03" db="EMBL/GenBank/DDBJ databases">
        <title>Massive genome expansion in bonnet fungi (Mycena s.s.) driven by repeated elements and novel gene families across ecological guilds.</title>
        <authorList>
            <consortium name="Lawrence Berkeley National Laboratory"/>
            <person name="Harder C.B."/>
            <person name="Miyauchi S."/>
            <person name="Viragh M."/>
            <person name="Kuo A."/>
            <person name="Thoen E."/>
            <person name="Andreopoulos B."/>
            <person name="Lu D."/>
            <person name="Skrede I."/>
            <person name="Drula E."/>
            <person name="Henrissat B."/>
            <person name="Morin E."/>
            <person name="Kohler A."/>
            <person name="Barry K."/>
            <person name="LaButti K."/>
            <person name="Morin E."/>
            <person name="Salamov A."/>
            <person name="Lipzen A."/>
            <person name="Mereny Z."/>
            <person name="Hegedus B."/>
            <person name="Baldrian P."/>
            <person name="Stursova M."/>
            <person name="Weitz H."/>
            <person name="Taylor A."/>
            <person name="Grigoriev I.V."/>
            <person name="Nagy L.G."/>
            <person name="Martin F."/>
            <person name="Kauserud H."/>
        </authorList>
    </citation>
    <scope>NUCLEOTIDE SEQUENCE</scope>
    <source>
        <strain evidence="2">CBHHK173m</strain>
    </source>
</reference>
<comment type="caution">
    <text evidence="2">The sequence shown here is derived from an EMBL/GenBank/DDBJ whole genome shotgun (WGS) entry which is preliminary data.</text>
</comment>
<protein>
    <submittedName>
        <fullName evidence="2">Uncharacterized protein</fullName>
    </submittedName>
</protein>
<dbReference type="AlphaFoldDB" id="A0AAD6UG20"/>
<keyword evidence="3" id="KW-1185">Reference proteome</keyword>
<feature type="compositionally biased region" description="Low complexity" evidence="1">
    <location>
        <begin position="7"/>
        <end position="22"/>
    </location>
</feature>
<evidence type="ECO:0000313" key="3">
    <source>
        <dbReference type="Proteomes" id="UP001222325"/>
    </source>
</evidence>
<organism evidence="2 3">
    <name type="scientific">Mycena belliarum</name>
    <dbReference type="NCBI Taxonomy" id="1033014"/>
    <lineage>
        <taxon>Eukaryota</taxon>
        <taxon>Fungi</taxon>
        <taxon>Dikarya</taxon>
        <taxon>Basidiomycota</taxon>
        <taxon>Agaricomycotina</taxon>
        <taxon>Agaricomycetes</taxon>
        <taxon>Agaricomycetidae</taxon>
        <taxon>Agaricales</taxon>
        <taxon>Marasmiineae</taxon>
        <taxon>Mycenaceae</taxon>
        <taxon>Mycena</taxon>
    </lineage>
</organism>
<sequence length="207" mass="22623">MFRKFSKSPAPSKASASKPFPSLKTSVSLSAFGNRPNPGPRRLHTASDSNLPGNRRNAIATDGATLAPRPGGTMEESRPRRSTIATSGPSPSQRMQRPAVSSKDHLFDVVIPKIGTKIVEYMPELYEEVDPIRITGQFYTWDDPSWLDYVPLHPPPRKNVKCGRVLTKPKHGPDVCSACSSKRSFSCGSFQHVPETRFPLASSPPGP</sequence>
<dbReference type="EMBL" id="JARJCN010000007">
    <property type="protein sequence ID" value="KAJ7099315.1"/>
    <property type="molecule type" value="Genomic_DNA"/>
</dbReference>
<evidence type="ECO:0000313" key="2">
    <source>
        <dbReference type="EMBL" id="KAJ7099315.1"/>
    </source>
</evidence>
<gene>
    <name evidence="2" type="ORF">B0H15DRAFT_819847</name>
</gene>
<name>A0AAD6UG20_9AGAR</name>